<dbReference type="PANTHER" id="PTHR34222:SF37">
    <property type="entry name" value="RETROTRANSPOSON GAG DOMAIN-CONTAINING PROTEIN"/>
    <property type="match status" value="1"/>
</dbReference>
<comment type="caution">
    <text evidence="1">The sequence shown here is derived from an EMBL/GenBank/DDBJ whole genome shotgun (WGS) entry which is preliminary data.</text>
</comment>
<proteinExistence type="predicted"/>
<reference evidence="1 2" key="1">
    <citation type="journal article" date="2018" name="PLoS Genet.">
        <title>Population sequencing reveals clonal diversity and ancestral inbreeding in the grapevine cultivar Chardonnay.</title>
        <authorList>
            <person name="Roach M.J."/>
            <person name="Johnson D.L."/>
            <person name="Bohlmann J."/>
            <person name="van Vuuren H.J."/>
            <person name="Jones S.J."/>
            <person name="Pretorius I.S."/>
            <person name="Schmidt S.A."/>
            <person name="Borneman A.R."/>
        </authorList>
    </citation>
    <scope>NUCLEOTIDE SEQUENCE [LARGE SCALE GENOMIC DNA]</scope>
    <source>
        <strain evidence="2">cv. Chardonnay</strain>
        <tissue evidence="1">Leaf</tissue>
    </source>
</reference>
<sequence length="256" mass="29106">MVTSGANLLKKRRKLSHLVLKGPNSSDPKFHIWDEEDSTIMSWLWNSMVLEISGTCVFLTSAKEIWDVVNETYSKMMCSEDAALLKRFVEKERIFEFLASLNVEYDHKRSQVLGRDQLPSLNETISMIQAEEGREERILVSGAWECLRPPFLHRFDVPTFPISRSDFPTFLIGVRSTVEGSQRFIDDCGITVAFFSDPATLSRLLFAPFSVNAVFTSAGTLSPPPKTQHGAFPHRQHRVRAQIHARKQTVAVVRDH</sequence>
<dbReference type="EMBL" id="QGNW01000655">
    <property type="protein sequence ID" value="RVW66432.1"/>
    <property type="molecule type" value="Genomic_DNA"/>
</dbReference>
<evidence type="ECO:0008006" key="3">
    <source>
        <dbReference type="Google" id="ProtNLM"/>
    </source>
</evidence>
<protein>
    <recommendedName>
        <fullName evidence="3">Retrotransposon Copia-like N-terminal domain-containing protein</fullName>
    </recommendedName>
</protein>
<name>A0A438G2K5_VITVI</name>
<organism evidence="1 2">
    <name type="scientific">Vitis vinifera</name>
    <name type="common">Grape</name>
    <dbReference type="NCBI Taxonomy" id="29760"/>
    <lineage>
        <taxon>Eukaryota</taxon>
        <taxon>Viridiplantae</taxon>
        <taxon>Streptophyta</taxon>
        <taxon>Embryophyta</taxon>
        <taxon>Tracheophyta</taxon>
        <taxon>Spermatophyta</taxon>
        <taxon>Magnoliopsida</taxon>
        <taxon>eudicotyledons</taxon>
        <taxon>Gunneridae</taxon>
        <taxon>Pentapetalae</taxon>
        <taxon>rosids</taxon>
        <taxon>Vitales</taxon>
        <taxon>Vitaceae</taxon>
        <taxon>Viteae</taxon>
        <taxon>Vitis</taxon>
    </lineage>
</organism>
<evidence type="ECO:0000313" key="1">
    <source>
        <dbReference type="EMBL" id="RVW66432.1"/>
    </source>
</evidence>
<dbReference type="Proteomes" id="UP000288805">
    <property type="component" value="Unassembled WGS sequence"/>
</dbReference>
<gene>
    <name evidence="1" type="ORF">CK203_066421</name>
</gene>
<evidence type="ECO:0000313" key="2">
    <source>
        <dbReference type="Proteomes" id="UP000288805"/>
    </source>
</evidence>
<dbReference type="PANTHER" id="PTHR34222">
    <property type="entry name" value="GAG_PRE-INTEGRS DOMAIN-CONTAINING PROTEIN"/>
    <property type="match status" value="1"/>
</dbReference>
<accession>A0A438G2K5</accession>
<dbReference type="AlphaFoldDB" id="A0A438G2K5"/>